<evidence type="ECO:0000313" key="3">
    <source>
        <dbReference type="EMBL" id="AIE95378.1"/>
    </source>
</evidence>
<reference evidence="3" key="1">
    <citation type="journal article" date="2014" name="Genome Biol. Evol.">
        <title>Pangenome evidence for extensive interdomain horizontal transfer affecting lineage core and shell genes in uncultured planktonic thaumarchaeota and euryarchaeota.</title>
        <authorList>
            <person name="Deschamps P."/>
            <person name="Zivanovic Y."/>
            <person name="Moreira D."/>
            <person name="Rodriguez-Valera F."/>
            <person name="Lopez-Garcia P."/>
        </authorList>
    </citation>
    <scope>NUCLEOTIDE SEQUENCE</scope>
</reference>
<dbReference type="EMBL" id="KF900449">
    <property type="protein sequence ID" value="AIE95378.1"/>
    <property type="molecule type" value="Genomic_DNA"/>
</dbReference>
<evidence type="ECO:0000256" key="1">
    <source>
        <dbReference type="SAM" id="Coils"/>
    </source>
</evidence>
<feature type="coiled-coil region" evidence="1">
    <location>
        <begin position="160"/>
        <end position="194"/>
    </location>
</feature>
<protein>
    <submittedName>
        <fullName evidence="3">Uncharacterized protein</fullName>
    </submittedName>
</protein>
<feature type="region of interest" description="Disordered" evidence="2">
    <location>
        <begin position="1"/>
        <end position="68"/>
    </location>
</feature>
<name>A0A075FVJ6_9EURY</name>
<proteinExistence type="predicted"/>
<dbReference type="AlphaFoldDB" id="A0A075FVJ6"/>
<sequence>MYQQGEGMAFRKRKKDDAGLPSKSPPLPPPPGDLPPPPSPEMELPLPPAPTPPTEPLAVSVPEPSDEDVEVEVIEVIEEGEEDANYADMWQNRTDKSLQQMYGHIDRLGSSDVGSLLERYADRFGHDLDREIIVMRKSEKETTRDSAPVVELLSVPEESSDEEDEGMADVQERLSDLESEMRPLKKKFDAAKSKKKQAAIAKFGNLLKPMVDERKLLKGILSGEIDYSELEEYDAQEEIEDDEDEDEDQNFSDFFDVVNNLLGDMPEDFINDFISSKNFKLFEKVGADASSTTTATRKKFFNMVNQELGTMPDDKLQEFMATPGFQLFIEMSEIYGE</sequence>
<accession>A0A075FVJ6</accession>
<evidence type="ECO:0000256" key="2">
    <source>
        <dbReference type="SAM" id="MobiDB-lite"/>
    </source>
</evidence>
<feature type="compositionally biased region" description="Pro residues" evidence="2">
    <location>
        <begin position="23"/>
        <end position="55"/>
    </location>
</feature>
<organism evidence="3">
    <name type="scientific">uncultured marine group II/III euryarchaeote AD1000_65_C10</name>
    <dbReference type="NCBI Taxonomy" id="1457794"/>
    <lineage>
        <taxon>Archaea</taxon>
        <taxon>Methanobacteriati</taxon>
        <taxon>Methanobacteriota</taxon>
        <taxon>environmental samples</taxon>
    </lineage>
</organism>
<keyword evidence="1" id="KW-0175">Coiled coil</keyword>